<dbReference type="OrthoDB" id="10031156at2759"/>
<organism evidence="2 3">
    <name type="scientific">Dimargaris verticillata</name>
    <dbReference type="NCBI Taxonomy" id="2761393"/>
    <lineage>
        <taxon>Eukaryota</taxon>
        <taxon>Fungi</taxon>
        <taxon>Fungi incertae sedis</taxon>
        <taxon>Zoopagomycota</taxon>
        <taxon>Kickxellomycotina</taxon>
        <taxon>Dimargaritomycetes</taxon>
        <taxon>Dimargaritales</taxon>
        <taxon>Dimargaritaceae</taxon>
        <taxon>Dimargaris</taxon>
    </lineage>
</organism>
<feature type="region of interest" description="Disordered" evidence="1">
    <location>
        <begin position="26"/>
        <end position="83"/>
    </location>
</feature>
<reference evidence="2" key="1">
    <citation type="submission" date="2022-07" db="EMBL/GenBank/DDBJ databases">
        <title>Phylogenomic reconstructions and comparative analyses of Kickxellomycotina fungi.</title>
        <authorList>
            <person name="Reynolds N.K."/>
            <person name="Stajich J.E."/>
            <person name="Barry K."/>
            <person name="Grigoriev I.V."/>
            <person name="Crous P."/>
            <person name="Smith M.E."/>
        </authorList>
    </citation>
    <scope>NUCLEOTIDE SEQUENCE</scope>
    <source>
        <strain evidence="2">RSA 567</strain>
    </source>
</reference>
<feature type="compositionally biased region" description="Low complexity" evidence="1">
    <location>
        <begin position="39"/>
        <end position="52"/>
    </location>
</feature>
<feature type="compositionally biased region" description="Polar residues" evidence="1">
    <location>
        <begin position="112"/>
        <end position="122"/>
    </location>
</feature>
<accession>A0A9W8EAJ3</accession>
<protein>
    <submittedName>
        <fullName evidence="2">Uncharacterized protein</fullName>
    </submittedName>
</protein>
<feature type="compositionally biased region" description="Basic and acidic residues" evidence="1">
    <location>
        <begin position="26"/>
        <end position="35"/>
    </location>
</feature>
<evidence type="ECO:0000313" key="2">
    <source>
        <dbReference type="EMBL" id="KAJ1973336.1"/>
    </source>
</evidence>
<name>A0A9W8EAJ3_9FUNG</name>
<feature type="region of interest" description="Disordered" evidence="1">
    <location>
        <begin position="111"/>
        <end position="161"/>
    </location>
</feature>
<dbReference type="AlphaFoldDB" id="A0A9W8EAJ3"/>
<keyword evidence="3" id="KW-1185">Reference proteome</keyword>
<evidence type="ECO:0000256" key="1">
    <source>
        <dbReference type="SAM" id="MobiDB-lite"/>
    </source>
</evidence>
<dbReference type="EMBL" id="JANBQB010000845">
    <property type="protein sequence ID" value="KAJ1973336.1"/>
    <property type="molecule type" value="Genomic_DNA"/>
</dbReference>
<dbReference type="Proteomes" id="UP001151582">
    <property type="component" value="Unassembled WGS sequence"/>
</dbReference>
<sequence>MFPDCDPKYLEKCLLAEKQDHLTRVSNRLLDEQYPRRPPSSSQTASPSAGSSCPATGKGIGTSTVDPSMPAPPPISADGSGVLDSVGNRVKSYLNGWYRGYDQLLPPMAGTNGANPLSSETGSVAAPGGLPTQQSGGGQQQSASPTPSATPPTFRPSNALAPNHNELLHKSLQTSIRRCVPNTAAFDASNTTPTSSAPPVPPSDYTGEQHTDYCRAPPSHNLTQCGQVGPFMVYLKTGLSTREVFHCELTPQTPVTASLIPLAHLDRPLVVKGQAQPLPPTSQFHHLHRFGHVLTTLGHRVFGLDLQAMHIFYDTEVPTIAFNRGQSLFFNLRFFVDLHHPEWLAVPAQRADVYFYWFMVLCHELAHNFVTAHDDQHEFYLSAYAEQYLRPLVEQLVRANVFTMTG</sequence>
<gene>
    <name evidence="2" type="ORF">H4R34_005110</name>
</gene>
<feature type="compositionally biased region" description="Low complexity" evidence="1">
    <location>
        <begin position="127"/>
        <end position="147"/>
    </location>
</feature>
<comment type="caution">
    <text evidence="2">The sequence shown here is derived from an EMBL/GenBank/DDBJ whole genome shotgun (WGS) entry which is preliminary data.</text>
</comment>
<proteinExistence type="predicted"/>
<evidence type="ECO:0000313" key="3">
    <source>
        <dbReference type="Proteomes" id="UP001151582"/>
    </source>
</evidence>
<feature type="region of interest" description="Disordered" evidence="1">
    <location>
        <begin position="185"/>
        <end position="213"/>
    </location>
</feature>
<dbReference type="PANTHER" id="PTHR47839">
    <property type="entry name" value="DOMAIN PROTEIN, PUTATIVE (AFU_ORTHOLOGUE AFUA_6G04830)-RELATED"/>
    <property type="match status" value="1"/>
</dbReference>
<dbReference type="PANTHER" id="PTHR47839:SF1">
    <property type="entry name" value="DOMAIN PROTEIN, PUTATIVE (AFU_ORTHOLOGUE AFUA_6G04830)-RELATED"/>
    <property type="match status" value="1"/>
</dbReference>